<dbReference type="SUPFAM" id="SSF46689">
    <property type="entry name" value="Homeodomain-like"/>
    <property type="match status" value="2"/>
</dbReference>
<gene>
    <name evidence="5" type="ORF">H9928_04410</name>
</gene>
<dbReference type="InterPro" id="IPR018060">
    <property type="entry name" value="HTH_AraC"/>
</dbReference>
<evidence type="ECO:0000256" key="1">
    <source>
        <dbReference type="ARBA" id="ARBA00023015"/>
    </source>
</evidence>
<keyword evidence="1" id="KW-0805">Transcription regulation</keyword>
<dbReference type="PANTHER" id="PTHR43280">
    <property type="entry name" value="ARAC-FAMILY TRANSCRIPTIONAL REGULATOR"/>
    <property type="match status" value="1"/>
</dbReference>
<keyword evidence="3" id="KW-0804">Transcription</keyword>
<dbReference type="Gene3D" id="1.10.10.60">
    <property type="entry name" value="Homeodomain-like"/>
    <property type="match status" value="2"/>
</dbReference>
<evidence type="ECO:0000313" key="5">
    <source>
        <dbReference type="EMBL" id="MBU3855793.1"/>
    </source>
</evidence>
<keyword evidence="2" id="KW-0238">DNA-binding</keyword>
<dbReference type="InterPro" id="IPR037923">
    <property type="entry name" value="HTH-like"/>
</dbReference>
<evidence type="ECO:0000256" key="2">
    <source>
        <dbReference type="ARBA" id="ARBA00023125"/>
    </source>
</evidence>
<dbReference type="Proteomes" id="UP000784286">
    <property type="component" value="Unassembled WGS sequence"/>
</dbReference>
<dbReference type="AlphaFoldDB" id="A0A948X5E3"/>
<reference evidence="5" key="2">
    <citation type="submission" date="2021-04" db="EMBL/GenBank/DDBJ databases">
        <authorList>
            <person name="Gilroy R."/>
        </authorList>
    </citation>
    <scope>NUCLEOTIDE SEQUENCE</scope>
    <source>
        <strain evidence="5">8470</strain>
    </source>
</reference>
<protein>
    <submittedName>
        <fullName evidence="5">AraC family transcriptional regulator</fullName>
    </submittedName>
</protein>
<dbReference type="PRINTS" id="PR00032">
    <property type="entry name" value="HTHARAC"/>
</dbReference>
<comment type="caution">
    <text evidence="5">The sequence shown here is derived from an EMBL/GenBank/DDBJ whole genome shotgun (WGS) entry which is preliminary data.</text>
</comment>
<dbReference type="SMART" id="SM00342">
    <property type="entry name" value="HTH_ARAC"/>
    <property type="match status" value="1"/>
</dbReference>
<reference evidence="5" key="1">
    <citation type="journal article" date="2021" name="PeerJ">
        <title>Extensive microbial diversity within the chicken gut microbiome revealed by metagenomics and culture.</title>
        <authorList>
            <person name="Gilroy R."/>
            <person name="Ravi A."/>
            <person name="Getino M."/>
            <person name="Pursley I."/>
            <person name="Horton D.L."/>
            <person name="Alikhan N.F."/>
            <person name="Baker D."/>
            <person name="Gharbi K."/>
            <person name="Hall N."/>
            <person name="Watson M."/>
            <person name="Adriaenssens E.M."/>
            <person name="Foster-Nyarko E."/>
            <person name="Jarju S."/>
            <person name="Secka A."/>
            <person name="Antonio M."/>
            <person name="Oren A."/>
            <person name="Chaudhuri R.R."/>
            <person name="La Ragione R."/>
            <person name="Hildebrand F."/>
            <person name="Pallen M.J."/>
        </authorList>
    </citation>
    <scope>NUCLEOTIDE SEQUENCE</scope>
    <source>
        <strain evidence="5">8470</strain>
    </source>
</reference>
<dbReference type="Gene3D" id="2.60.120.10">
    <property type="entry name" value="Jelly Rolls"/>
    <property type="match status" value="1"/>
</dbReference>
<dbReference type="InterPro" id="IPR009057">
    <property type="entry name" value="Homeodomain-like_sf"/>
</dbReference>
<dbReference type="InterPro" id="IPR014710">
    <property type="entry name" value="RmlC-like_jellyroll"/>
</dbReference>
<evidence type="ECO:0000313" key="6">
    <source>
        <dbReference type="Proteomes" id="UP000784286"/>
    </source>
</evidence>
<organism evidence="5 6">
    <name type="scientific">Candidatus Phocaeicola excrementipullorum</name>
    <dbReference type="NCBI Taxonomy" id="2838731"/>
    <lineage>
        <taxon>Bacteria</taxon>
        <taxon>Pseudomonadati</taxon>
        <taxon>Bacteroidota</taxon>
        <taxon>Bacteroidia</taxon>
        <taxon>Bacteroidales</taxon>
        <taxon>Bacteroidaceae</taxon>
        <taxon>Phocaeicola</taxon>
    </lineage>
</organism>
<name>A0A948X5E3_9BACT</name>
<evidence type="ECO:0000259" key="4">
    <source>
        <dbReference type="PROSITE" id="PS01124"/>
    </source>
</evidence>
<dbReference type="GO" id="GO:0043565">
    <property type="term" value="F:sequence-specific DNA binding"/>
    <property type="evidence" value="ECO:0007669"/>
    <property type="project" value="InterPro"/>
</dbReference>
<dbReference type="PROSITE" id="PS01124">
    <property type="entry name" value="HTH_ARAC_FAMILY_2"/>
    <property type="match status" value="1"/>
</dbReference>
<evidence type="ECO:0000256" key="3">
    <source>
        <dbReference type="ARBA" id="ARBA00023163"/>
    </source>
</evidence>
<dbReference type="InterPro" id="IPR020449">
    <property type="entry name" value="Tscrpt_reg_AraC-type_HTH"/>
</dbReference>
<proteinExistence type="predicted"/>
<dbReference type="InterPro" id="IPR018062">
    <property type="entry name" value="HTH_AraC-typ_CS"/>
</dbReference>
<accession>A0A948X5E3</accession>
<feature type="domain" description="HTH araC/xylS-type" evidence="4">
    <location>
        <begin position="183"/>
        <end position="281"/>
    </location>
</feature>
<dbReference type="SUPFAM" id="SSF51215">
    <property type="entry name" value="Regulatory protein AraC"/>
    <property type="match status" value="1"/>
</dbReference>
<dbReference type="PANTHER" id="PTHR43280:SF28">
    <property type="entry name" value="HTH-TYPE TRANSCRIPTIONAL ACTIVATOR RHAS"/>
    <property type="match status" value="1"/>
</dbReference>
<sequence length="287" mass="34101">MNNDIDQMHFLVLHIGEAYCLNNWNYKNICSPFTRMYYVTEGHAQIVLPDKTQDLYPDFMYIVPAFTPHSYICREEFRHYYIHIYNESGHDILEDWILPTEIKAEKGILSRIKKLHELCPEMELTQTDPKFYDNNSTLNKNILKNKQRELYARVESRGIIYQLLAQFLHLAQPKQYVRDERITKTLEYIRMNLNSHPDLDALAAVSCLSKDHLIRLFKKEINMTPLAYINKKRIENAQLKLVTETTPIKEIAYQLGFEDQTYFNRMFKKMTGLTPMNYRKSFHDTGL</sequence>
<dbReference type="GO" id="GO:0003700">
    <property type="term" value="F:DNA-binding transcription factor activity"/>
    <property type="evidence" value="ECO:0007669"/>
    <property type="project" value="InterPro"/>
</dbReference>
<dbReference type="EMBL" id="JAHLFJ010000043">
    <property type="protein sequence ID" value="MBU3855793.1"/>
    <property type="molecule type" value="Genomic_DNA"/>
</dbReference>
<dbReference type="Pfam" id="PF12833">
    <property type="entry name" value="HTH_18"/>
    <property type="match status" value="1"/>
</dbReference>
<dbReference type="PROSITE" id="PS00041">
    <property type="entry name" value="HTH_ARAC_FAMILY_1"/>
    <property type="match status" value="1"/>
</dbReference>